<evidence type="ECO:0000313" key="3">
    <source>
        <dbReference type="Proteomes" id="UP000215563"/>
    </source>
</evidence>
<dbReference type="InterPro" id="IPR043917">
    <property type="entry name" value="DUF5753"/>
</dbReference>
<protein>
    <recommendedName>
        <fullName evidence="1">DUF5753 domain-containing protein</fullName>
    </recommendedName>
</protein>
<accession>A0A229R8Z3</accession>
<evidence type="ECO:0000313" key="2">
    <source>
        <dbReference type="EMBL" id="OXM43142.1"/>
    </source>
</evidence>
<evidence type="ECO:0000259" key="1">
    <source>
        <dbReference type="Pfam" id="PF19054"/>
    </source>
</evidence>
<name>A0A229R8Z3_AMYAL</name>
<dbReference type="AlphaFoldDB" id="A0A229R8Z3"/>
<feature type="domain" description="DUF5753" evidence="1">
    <location>
        <begin position="56"/>
        <end position="226"/>
    </location>
</feature>
<proteinExistence type="predicted"/>
<dbReference type="EMBL" id="NMQU01000158">
    <property type="protein sequence ID" value="OXM43142.1"/>
    <property type="molecule type" value="Genomic_DNA"/>
</dbReference>
<organism evidence="2 3">
    <name type="scientific">Amycolatopsis alba DSM 44262</name>
    <dbReference type="NCBI Taxonomy" id="1125972"/>
    <lineage>
        <taxon>Bacteria</taxon>
        <taxon>Bacillati</taxon>
        <taxon>Actinomycetota</taxon>
        <taxon>Actinomycetes</taxon>
        <taxon>Pseudonocardiales</taxon>
        <taxon>Pseudonocardiaceae</taxon>
        <taxon>Amycolatopsis</taxon>
    </lineage>
</organism>
<dbReference type="Pfam" id="PF19054">
    <property type="entry name" value="DUF5753"/>
    <property type="match status" value="1"/>
</dbReference>
<dbReference type="Proteomes" id="UP000215563">
    <property type="component" value="Unassembled WGS sequence"/>
</dbReference>
<sequence>MINGHIAATRLDVGKFLLAANASTHEIGRLSTLAGLSPRAHSVQAHPADVPDMLPTLRFLETTAVSITSYDPHQLPLLLQTTDCTETMLRGTELLTDETVTEGAAARQERQSVLCADTGPVMTSYIGEHVLNQPLPGRVAAGQRRHLHTMVQRLRWHVRIIPATAPVTAWPGFALFQDDHGNEVITVRTPTAQLVLDDPGNLATYRQAIAQLAAAALPDTESTARLLAPDTFNRVAPCRS</sequence>
<gene>
    <name evidence="2" type="ORF">CFP75_39775</name>
</gene>
<keyword evidence="3" id="KW-1185">Reference proteome</keyword>
<reference evidence="2 3" key="1">
    <citation type="submission" date="2017-07" db="EMBL/GenBank/DDBJ databases">
        <title>Amycolatopsis alba DSM 44262 Genome sequencing and assembly.</title>
        <authorList>
            <person name="Kaur N."/>
            <person name="Mayilraj S."/>
        </authorList>
    </citation>
    <scope>NUCLEOTIDE SEQUENCE [LARGE SCALE GENOMIC DNA]</scope>
    <source>
        <strain evidence="2 3">DSM 44262</strain>
    </source>
</reference>
<comment type="caution">
    <text evidence="2">The sequence shown here is derived from an EMBL/GenBank/DDBJ whole genome shotgun (WGS) entry which is preliminary data.</text>
</comment>